<dbReference type="Proteomes" id="UP000006039">
    <property type="component" value="Unassembled WGS sequence"/>
</dbReference>
<dbReference type="AlphaFoldDB" id="J3P3D0"/>
<reference evidence="2" key="3">
    <citation type="submission" date="2010-09" db="EMBL/GenBank/DDBJ databases">
        <title>Annotation of Gaeumannomyces graminis var. tritici R3-111a-1.</title>
        <authorList>
            <consortium name="The Broad Institute Genome Sequencing Platform"/>
            <person name="Ma L.-J."/>
            <person name="Dead R."/>
            <person name="Young S.K."/>
            <person name="Zeng Q."/>
            <person name="Gargeya S."/>
            <person name="Fitzgerald M."/>
            <person name="Haas B."/>
            <person name="Abouelleil A."/>
            <person name="Alvarado L."/>
            <person name="Arachchi H.M."/>
            <person name="Berlin A."/>
            <person name="Brown A."/>
            <person name="Chapman S.B."/>
            <person name="Chen Z."/>
            <person name="Dunbar C."/>
            <person name="Freedman E."/>
            <person name="Gearin G."/>
            <person name="Gellesch M."/>
            <person name="Goldberg J."/>
            <person name="Griggs A."/>
            <person name="Gujja S."/>
            <person name="Heiman D."/>
            <person name="Howarth C."/>
            <person name="Larson L."/>
            <person name="Lui A."/>
            <person name="MacDonald P.J.P."/>
            <person name="Mehta T."/>
            <person name="Montmayeur A."/>
            <person name="Murphy C."/>
            <person name="Neiman D."/>
            <person name="Pearson M."/>
            <person name="Priest M."/>
            <person name="Roberts A."/>
            <person name="Saif S."/>
            <person name="Shea T."/>
            <person name="Shenoy N."/>
            <person name="Sisk P."/>
            <person name="Stolte C."/>
            <person name="Sykes S."/>
            <person name="Yandava C."/>
            <person name="Wortman J."/>
            <person name="Nusbaum C."/>
            <person name="Birren B."/>
        </authorList>
    </citation>
    <scope>NUCLEOTIDE SEQUENCE</scope>
    <source>
        <strain evidence="2">R3-111a-1</strain>
    </source>
</reference>
<evidence type="ECO:0000313" key="3">
    <source>
        <dbReference type="EnsemblFungi" id="EJT74172"/>
    </source>
</evidence>
<accession>J3P3D0</accession>
<dbReference type="EnsemblFungi" id="EJT74172">
    <property type="protein sequence ID" value="EJT74172"/>
    <property type="gene ID" value="GGTG_08017"/>
</dbReference>
<evidence type="ECO:0000313" key="4">
    <source>
        <dbReference type="Proteomes" id="UP000006039"/>
    </source>
</evidence>
<reference evidence="2" key="2">
    <citation type="submission" date="2010-07" db="EMBL/GenBank/DDBJ databases">
        <authorList>
            <consortium name="The Broad Institute Genome Sequencing Platform"/>
            <consortium name="Broad Institute Genome Sequencing Center for Infectious Disease"/>
            <person name="Ma L.-J."/>
            <person name="Dead R."/>
            <person name="Young S."/>
            <person name="Zeng Q."/>
            <person name="Koehrsen M."/>
            <person name="Alvarado L."/>
            <person name="Berlin A."/>
            <person name="Chapman S.B."/>
            <person name="Chen Z."/>
            <person name="Freedman E."/>
            <person name="Gellesch M."/>
            <person name="Goldberg J."/>
            <person name="Griggs A."/>
            <person name="Gujja S."/>
            <person name="Heilman E.R."/>
            <person name="Heiman D."/>
            <person name="Hepburn T."/>
            <person name="Howarth C."/>
            <person name="Jen D."/>
            <person name="Larson L."/>
            <person name="Mehta T."/>
            <person name="Neiman D."/>
            <person name="Pearson M."/>
            <person name="Roberts A."/>
            <person name="Saif S."/>
            <person name="Shea T."/>
            <person name="Shenoy N."/>
            <person name="Sisk P."/>
            <person name="Stolte C."/>
            <person name="Sykes S."/>
            <person name="Walk T."/>
            <person name="White J."/>
            <person name="Yandava C."/>
            <person name="Haas B."/>
            <person name="Nusbaum C."/>
            <person name="Birren B."/>
        </authorList>
    </citation>
    <scope>NUCLEOTIDE SEQUENCE</scope>
    <source>
        <strain evidence="2">R3-111a-1</strain>
    </source>
</reference>
<reference evidence="3" key="4">
    <citation type="journal article" date="2015" name="G3 (Bethesda)">
        <title>Genome sequences of three phytopathogenic species of the Magnaporthaceae family of fungi.</title>
        <authorList>
            <person name="Okagaki L.H."/>
            <person name="Nunes C.C."/>
            <person name="Sailsbery J."/>
            <person name="Clay B."/>
            <person name="Brown D."/>
            <person name="John T."/>
            <person name="Oh Y."/>
            <person name="Young N."/>
            <person name="Fitzgerald M."/>
            <person name="Haas B.J."/>
            <person name="Zeng Q."/>
            <person name="Young S."/>
            <person name="Adiconis X."/>
            <person name="Fan L."/>
            <person name="Levin J.Z."/>
            <person name="Mitchell T.K."/>
            <person name="Okubara P.A."/>
            <person name="Farman M.L."/>
            <person name="Kohn L.M."/>
            <person name="Birren B."/>
            <person name="Ma L.-J."/>
            <person name="Dean R.A."/>
        </authorList>
    </citation>
    <scope>NUCLEOTIDE SEQUENCE</scope>
    <source>
        <strain evidence="3">R3-111a-1</strain>
    </source>
</reference>
<dbReference type="VEuPathDB" id="FungiDB:GGTG_08017"/>
<organism evidence="2">
    <name type="scientific">Gaeumannomyces tritici (strain R3-111a-1)</name>
    <name type="common">Wheat and barley take-all root rot fungus</name>
    <name type="synonym">Gaeumannomyces graminis var. tritici</name>
    <dbReference type="NCBI Taxonomy" id="644352"/>
    <lineage>
        <taxon>Eukaryota</taxon>
        <taxon>Fungi</taxon>
        <taxon>Dikarya</taxon>
        <taxon>Ascomycota</taxon>
        <taxon>Pezizomycotina</taxon>
        <taxon>Sordariomycetes</taxon>
        <taxon>Sordariomycetidae</taxon>
        <taxon>Magnaporthales</taxon>
        <taxon>Magnaporthaceae</taxon>
        <taxon>Gaeumannomyces</taxon>
    </lineage>
</organism>
<reference evidence="3" key="5">
    <citation type="submission" date="2018-04" db="UniProtKB">
        <authorList>
            <consortium name="EnsemblFungi"/>
        </authorList>
    </citation>
    <scope>IDENTIFICATION</scope>
    <source>
        <strain evidence="3">R3-111a-1</strain>
    </source>
</reference>
<evidence type="ECO:0000256" key="1">
    <source>
        <dbReference type="SAM" id="MobiDB-lite"/>
    </source>
</evidence>
<protein>
    <submittedName>
        <fullName evidence="2 3">Uncharacterized protein</fullName>
    </submittedName>
</protein>
<gene>
    <name evidence="3" type="primary">20348475</name>
    <name evidence="2" type="ORF">GGTG_08017</name>
</gene>
<reference evidence="4" key="1">
    <citation type="submission" date="2010-07" db="EMBL/GenBank/DDBJ databases">
        <title>The genome sequence of Gaeumannomyces graminis var. tritici strain R3-111a-1.</title>
        <authorList>
            <consortium name="The Broad Institute Genome Sequencing Platform"/>
            <person name="Ma L.-J."/>
            <person name="Dead R."/>
            <person name="Young S."/>
            <person name="Zeng Q."/>
            <person name="Koehrsen M."/>
            <person name="Alvarado L."/>
            <person name="Berlin A."/>
            <person name="Chapman S.B."/>
            <person name="Chen Z."/>
            <person name="Freedman E."/>
            <person name="Gellesch M."/>
            <person name="Goldberg J."/>
            <person name="Griggs A."/>
            <person name="Gujja S."/>
            <person name="Heilman E.R."/>
            <person name="Heiman D."/>
            <person name="Hepburn T."/>
            <person name="Howarth C."/>
            <person name="Jen D."/>
            <person name="Larson L."/>
            <person name="Mehta T."/>
            <person name="Neiman D."/>
            <person name="Pearson M."/>
            <person name="Roberts A."/>
            <person name="Saif S."/>
            <person name="Shea T."/>
            <person name="Shenoy N."/>
            <person name="Sisk P."/>
            <person name="Stolte C."/>
            <person name="Sykes S."/>
            <person name="Walk T."/>
            <person name="White J."/>
            <person name="Yandava C."/>
            <person name="Haas B."/>
            <person name="Nusbaum C."/>
            <person name="Birren B."/>
        </authorList>
    </citation>
    <scope>NUCLEOTIDE SEQUENCE [LARGE SCALE GENOMIC DNA]</scope>
    <source>
        <strain evidence="4">R3-111a-1</strain>
    </source>
</reference>
<evidence type="ECO:0000313" key="2">
    <source>
        <dbReference type="EMBL" id="EJT74172.1"/>
    </source>
</evidence>
<dbReference type="GeneID" id="20348475"/>
<keyword evidence="4" id="KW-1185">Reference proteome</keyword>
<proteinExistence type="predicted"/>
<name>J3P3D0_GAET3</name>
<sequence length="120" mass="13076">MAPCIHASPHSIWFSTAANPSGKRANGPRQRRKLVSGHVARAFTRGPIISGILWPIRGLELIMSDAVYPQPGDNAQRDTPVGGLTDRNGTRLGDDLDGSYWWIKSAQCNHAAISYTRAHS</sequence>
<feature type="region of interest" description="Disordered" evidence="1">
    <location>
        <begin position="71"/>
        <end position="91"/>
    </location>
</feature>
<dbReference type="EMBL" id="GL385398">
    <property type="protein sequence ID" value="EJT74172.1"/>
    <property type="molecule type" value="Genomic_DNA"/>
</dbReference>
<dbReference type="HOGENOM" id="CLU_2049853_0_0_1"/>
<dbReference type="RefSeq" id="XP_009224116.1">
    <property type="nucleotide sequence ID" value="XM_009225852.1"/>
</dbReference>